<dbReference type="Proteomes" id="UP000716291">
    <property type="component" value="Unassembled WGS sequence"/>
</dbReference>
<gene>
    <name evidence="1" type="ORF">G6F64_014824</name>
</gene>
<evidence type="ECO:0000313" key="1">
    <source>
        <dbReference type="EMBL" id="KAG1276132.1"/>
    </source>
</evidence>
<reference evidence="1" key="1">
    <citation type="journal article" date="2020" name="Microb. Genom.">
        <title>Genetic diversity of clinical and environmental Mucorales isolates obtained from an investigation of mucormycosis cases among solid organ transplant recipients.</title>
        <authorList>
            <person name="Nguyen M.H."/>
            <person name="Kaul D."/>
            <person name="Muto C."/>
            <person name="Cheng S.J."/>
            <person name="Richter R.A."/>
            <person name="Bruno V.M."/>
            <person name="Liu G."/>
            <person name="Beyhan S."/>
            <person name="Sundermann A.J."/>
            <person name="Mounaud S."/>
            <person name="Pasculle A.W."/>
            <person name="Nierman W.C."/>
            <person name="Driscoll E."/>
            <person name="Cumbie R."/>
            <person name="Clancy C.J."/>
            <person name="Dupont C.L."/>
        </authorList>
    </citation>
    <scope>NUCLEOTIDE SEQUENCE</scope>
    <source>
        <strain evidence="1">GL11</strain>
    </source>
</reference>
<protein>
    <submittedName>
        <fullName evidence="1">Uncharacterized protein</fullName>
    </submittedName>
</protein>
<sequence>MVWPSPFKARRQRQISCRISGASPSVASSRISTGAFFRKARAIEMRWRWPPDNCMPRSPTRVARPSGRVRTKSVSAAWSSARANSSGVASGRASRILPSSVSLNR</sequence>
<evidence type="ECO:0000313" key="2">
    <source>
        <dbReference type="Proteomes" id="UP000716291"/>
    </source>
</evidence>
<accession>A0A9P7BIK1</accession>
<proteinExistence type="predicted"/>
<dbReference type="AlphaFoldDB" id="A0A9P7BIK1"/>
<organism evidence="1 2">
    <name type="scientific">Rhizopus oryzae</name>
    <name type="common">Mucormycosis agent</name>
    <name type="synonym">Rhizopus arrhizus var. delemar</name>
    <dbReference type="NCBI Taxonomy" id="64495"/>
    <lineage>
        <taxon>Eukaryota</taxon>
        <taxon>Fungi</taxon>
        <taxon>Fungi incertae sedis</taxon>
        <taxon>Mucoromycota</taxon>
        <taxon>Mucoromycotina</taxon>
        <taxon>Mucoromycetes</taxon>
        <taxon>Mucorales</taxon>
        <taxon>Mucorineae</taxon>
        <taxon>Rhizopodaceae</taxon>
        <taxon>Rhizopus</taxon>
    </lineage>
</organism>
<dbReference type="EMBL" id="JAANQT010009822">
    <property type="protein sequence ID" value="KAG1276132.1"/>
    <property type="molecule type" value="Genomic_DNA"/>
</dbReference>
<keyword evidence="2" id="KW-1185">Reference proteome</keyword>
<comment type="caution">
    <text evidence="1">The sequence shown here is derived from an EMBL/GenBank/DDBJ whole genome shotgun (WGS) entry which is preliminary data.</text>
</comment>
<name>A0A9P7BIK1_RHIOR</name>